<dbReference type="GO" id="GO:0016020">
    <property type="term" value="C:membrane"/>
    <property type="evidence" value="ECO:0007669"/>
    <property type="project" value="UniProtKB-SubCell"/>
</dbReference>
<comment type="catalytic activity">
    <reaction evidence="1">
        <text>ATP + protein L-histidine = ADP + protein N-phospho-L-histidine.</text>
        <dbReference type="EC" id="2.7.13.3"/>
    </reaction>
</comment>
<organism evidence="16 17">
    <name type="scientific">Bacteroides nordii</name>
    <dbReference type="NCBI Taxonomy" id="291645"/>
    <lineage>
        <taxon>Bacteria</taxon>
        <taxon>Pseudomonadati</taxon>
        <taxon>Bacteroidota</taxon>
        <taxon>Bacteroidia</taxon>
        <taxon>Bacteroidales</taxon>
        <taxon>Bacteroidaceae</taxon>
        <taxon>Bacteroides</taxon>
    </lineage>
</organism>
<sequence length="637" mass="72631">MLPYIRYVFSFLLPIVFLWPVVGYAAQDTRSILIICSYNPAAHQTSVTISDFMDEYTRCGGKYNIEIENMNCKSFSEAPQWKGMMQQILSKYTETQRPELIILLGQEAWASYLSQEDSLVAQIPAMCSLTSRNAVILPEDTINLKEWMPESVDFFSDDLGHHKVKAGFVYEYDIEANIQLLKHFYPDTRHIAFISDNTYGGVAMQALVREKMKKFPEMDLILLDGRSNTIYTILDQFQKLPENTAVMVGTWRVDMNESYFMRNATYMMMEANPTVPAFTPASIGLGYWAVGGVIPAYRSFGREMAREAIRLLDNPKDTVSHVEIVGSKAVLDYKKVKELKLDTKSLPFHVEIVGKPVSFYQEYMYQIWAAISIFVILAGGLIISLFFYFRTKRLKDDLQRSEVDLREAKDRAEESNRLKSAFLANMSHEIRTPLNAIVGFSDVLTAEGSSDEDRKGYSEIIKSNSDLLLRLINDILDLSRLDADRVRMTKEPCDVVQLCRLVLTSVDFSRKSNNKFVFTSKHEDFVINTDVQRLQQVIINLLSNSAKFTQDGVITLDFSVDEGRKLAFFSVTDTGCGIPKEKQKLVFERFEKLDEYAQGTGLGLSICKLTVEKWGGEIWVDPDYIEGARFVFSMPVI</sequence>
<keyword evidence="9" id="KW-0067">ATP-binding</keyword>
<comment type="subcellular location">
    <subcellularLocation>
        <location evidence="2">Membrane</location>
    </subcellularLocation>
</comment>
<keyword evidence="5" id="KW-0808">Transferase</keyword>
<feature type="transmembrane region" description="Helical" evidence="14">
    <location>
        <begin position="367"/>
        <end position="389"/>
    </location>
</feature>
<dbReference type="EMBL" id="QSGO01000008">
    <property type="protein sequence ID" value="RHB34774.1"/>
    <property type="molecule type" value="Genomic_DNA"/>
</dbReference>
<evidence type="ECO:0000256" key="8">
    <source>
        <dbReference type="ARBA" id="ARBA00022777"/>
    </source>
</evidence>
<evidence type="ECO:0000256" key="11">
    <source>
        <dbReference type="ARBA" id="ARBA00023012"/>
    </source>
</evidence>
<dbReference type="CDD" id="cd00082">
    <property type="entry name" value="HisKA"/>
    <property type="match status" value="1"/>
</dbReference>
<dbReference type="InterPro" id="IPR003661">
    <property type="entry name" value="HisK_dim/P_dom"/>
</dbReference>
<dbReference type="InterPro" id="IPR005467">
    <property type="entry name" value="His_kinase_dom"/>
</dbReference>
<evidence type="ECO:0000256" key="2">
    <source>
        <dbReference type="ARBA" id="ARBA00004370"/>
    </source>
</evidence>
<dbReference type="PANTHER" id="PTHR43711:SF31">
    <property type="entry name" value="HISTIDINE KINASE"/>
    <property type="match status" value="1"/>
</dbReference>
<keyword evidence="10 14" id="KW-1133">Transmembrane helix</keyword>
<reference evidence="16 17" key="1">
    <citation type="submission" date="2018-08" db="EMBL/GenBank/DDBJ databases">
        <title>A genome reference for cultivated species of the human gut microbiota.</title>
        <authorList>
            <person name="Zou Y."/>
            <person name="Xue W."/>
            <person name="Luo G."/>
        </authorList>
    </citation>
    <scope>NUCLEOTIDE SEQUENCE [LARGE SCALE GENOMIC DNA]</scope>
    <source>
        <strain evidence="16 17">AM40-30BH</strain>
    </source>
</reference>
<dbReference type="InterPro" id="IPR004358">
    <property type="entry name" value="Sig_transdc_His_kin-like_C"/>
</dbReference>
<evidence type="ECO:0000313" key="17">
    <source>
        <dbReference type="Proteomes" id="UP000284379"/>
    </source>
</evidence>
<dbReference type="Pfam" id="PF02518">
    <property type="entry name" value="HATPase_c"/>
    <property type="match status" value="1"/>
</dbReference>
<keyword evidence="11" id="KW-0902">Two-component regulatory system</keyword>
<gene>
    <name evidence="16" type="ORF">DW888_12535</name>
</gene>
<dbReference type="Pfam" id="PF00512">
    <property type="entry name" value="HisKA"/>
    <property type="match status" value="1"/>
</dbReference>
<evidence type="ECO:0000256" key="14">
    <source>
        <dbReference type="SAM" id="Phobius"/>
    </source>
</evidence>
<dbReference type="FunFam" id="1.10.287.130:FF:000004">
    <property type="entry name" value="Ethylene receptor 1"/>
    <property type="match status" value="1"/>
</dbReference>
<evidence type="ECO:0000256" key="13">
    <source>
        <dbReference type="SAM" id="Coils"/>
    </source>
</evidence>
<protein>
    <recommendedName>
        <fullName evidence="3">histidine kinase</fullName>
        <ecNumber evidence="3">2.7.13.3</ecNumber>
    </recommendedName>
</protein>
<dbReference type="SMART" id="SM00387">
    <property type="entry name" value="HATPase_c"/>
    <property type="match status" value="1"/>
</dbReference>
<dbReference type="Gene3D" id="1.10.287.130">
    <property type="match status" value="1"/>
</dbReference>
<feature type="coiled-coil region" evidence="13">
    <location>
        <begin position="391"/>
        <end position="418"/>
    </location>
</feature>
<dbReference type="InterPro" id="IPR050736">
    <property type="entry name" value="Sensor_HK_Regulatory"/>
</dbReference>
<evidence type="ECO:0000256" key="7">
    <source>
        <dbReference type="ARBA" id="ARBA00022741"/>
    </source>
</evidence>
<dbReference type="SUPFAM" id="SSF55874">
    <property type="entry name" value="ATPase domain of HSP90 chaperone/DNA topoisomerase II/histidine kinase"/>
    <property type="match status" value="1"/>
</dbReference>
<evidence type="ECO:0000256" key="4">
    <source>
        <dbReference type="ARBA" id="ARBA00022553"/>
    </source>
</evidence>
<dbReference type="EC" id="2.7.13.3" evidence="3"/>
<dbReference type="Gene3D" id="3.30.565.10">
    <property type="entry name" value="Histidine kinase-like ATPase, C-terminal domain"/>
    <property type="match status" value="1"/>
</dbReference>
<keyword evidence="6 14" id="KW-0812">Transmembrane</keyword>
<evidence type="ECO:0000256" key="3">
    <source>
        <dbReference type="ARBA" id="ARBA00012438"/>
    </source>
</evidence>
<evidence type="ECO:0000256" key="9">
    <source>
        <dbReference type="ARBA" id="ARBA00022840"/>
    </source>
</evidence>
<dbReference type="InterPro" id="IPR003594">
    <property type="entry name" value="HATPase_dom"/>
</dbReference>
<keyword evidence="7" id="KW-0547">Nucleotide-binding</keyword>
<keyword evidence="8 16" id="KW-0418">Kinase</keyword>
<dbReference type="PRINTS" id="PR00344">
    <property type="entry name" value="BCTRLSENSOR"/>
</dbReference>
<dbReference type="SMART" id="SM00388">
    <property type="entry name" value="HisKA"/>
    <property type="match status" value="1"/>
</dbReference>
<feature type="domain" description="Histidine kinase" evidence="15">
    <location>
        <begin position="425"/>
        <end position="637"/>
    </location>
</feature>
<dbReference type="AlphaFoldDB" id="A0A413VMQ0"/>
<dbReference type="GO" id="GO:0005524">
    <property type="term" value="F:ATP binding"/>
    <property type="evidence" value="ECO:0007669"/>
    <property type="project" value="UniProtKB-KW"/>
</dbReference>
<keyword evidence="13" id="KW-0175">Coiled coil</keyword>
<name>A0A413VMQ0_9BACE</name>
<dbReference type="InterPro" id="IPR036890">
    <property type="entry name" value="HATPase_C_sf"/>
</dbReference>
<dbReference type="Proteomes" id="UP000284379">
    <property type="component" value="Unassembled WGS sequence"/>
</dbReference>
<evidence type="ECO:0000256" key="10">
    <source>
        <dbReference type="ARBA" id="ARBA00022989"/>
    </source>
</evidence>
<dbReference type="SUPFAM" id="SSF47384">
    <property type="entry name" value="Homodimeric domain of signal transducing histidine kinase"/>
    <property type="match status" value="1"/>
</dbReference>
<evidence type="ECO:0000259" key="15">
    <source>
        <dbReference type="PROSITE" id="PS50109"/>
    </source>
</evidence>
<dbReference type="GO" id="GO:0000155">
    <property type="term" value="F:phosphorelay sensor kinase activity"/>
    <property type="evidence" value="ECO:0007669"/>
    <property type="project" value="InterPro"/>
</dbReference>
<dbReference type="RefSeq" id="WP_122201680.1">
    <property type="nucleotide sequence ID" value="NZ_CABJFV010000008.1"/>
</dbReference>
<keyword evidence="12 14" id="KW-0472">Membrane</keyword>
<dbReference type="PANTHER" id="PTHR43711">
    <property type="entry name" value="TWO-COMPONENT HISTIDINE KINASE"/>
    <property type="match status" value="1"/>
</dbReference>
<keyword evidence="4" id="KW-0597">Phosphoprotein</keyword>
<evidence type="ECO:0000256" key="1">
    <source>
        <dbReference type="ARBA" id="ARBA00000085"/>
    </source>
</evidence>
<proteinExistence type="predicted"/>
<evidence type="ECO:0000313" key="16">
    <source>
        <dbReference type="EMBL" id="RHB34774.1"/>
    </source>
</evidence>
<evidence type="ECO:0000256" key="6">
    <source>
        <dbReference type="ARBA" id="ARBA00022692"/>
    </source>
</evidence>
<accession>A0A413VMQ0</accession>
<evidence type="ECO:0000256" key="12">
    <source>
        <dbReference type="ARBA" id="ARBA00023136"/>
    </source>
</evidence>
<dbReference type="InterPro" id="IPR036097">
    <property type="entry name" value="HisK_dim/P_sf"/>
</dbReference>
<comment type="caution">
    <text evidence="16">The sequence shown here is derived from an EMBL/GenBank/DDBJ whole genome shotgun (WGS) entry which is preliminary data.</text>
</comment>
<evidence type="ECO:0000256" key="5">
    <source>
        <dbReference type="ARBA" id="ARBA00022679"/>
    </source>
</evidence>
<dbReference type="PROSITE" id="PS50109">
    <property type="entry name" value="HIS_KIN"/>
    <property type="match status" value="1"/>
</dbReference>